<feature type="compositionally biased region" description="Low complexity" evidence="2">
    <location>
        <begin position="49"/>
        <end position="58"/>
    </location>
</feature>
<protein>
    <submittedName>
        <fullName evidence="3">Uncharacterized protein</fullName>
    </submittedName>
</protein>
<feature type="compositionally biased region" description="Basic and acidic residues" evidence="2">
    <location>
        <begin position="33"/>
        <end position="46"/>
    </location>
</feature>
<feature type="compositionally biased region" description="Polar residues" evidence="2">
    <location>
        <begin position="161"/>
        <end position="186"/>
    </location>
</feature>
<dbReference type="EMBL" id="CAMPGE010029064">
    <property type="protein sequence ID" value="CAI2386546.1"/>
    <property type="molecule type" value="Genomic_DNA"/>
</dbReference>
<evidence type="ECO:0000313" key="3">
    <source>
        <dbReference type="EMBL" id="CAI2386546.1"/>
    </source>
</evidence>
<feature type="compositionally biased region" description="Low complexity" evidence="2">
    <location>
        <begin position="7"/>
        <end position="22"/>
    </location>
</feature>
<name>A0AAD1Y6Z3_EUPCR</name>
<feature type="region of interest" description="Disordered" evidence="2">
    <location>
        <begin position="1"/>
        <end position="109"/>
    </location>
</feature>
<feature type="coiled-coil region" evidence="1">
    <location>
        <begin position="356"/>
        <end position="411"/>
    </location>
</feature>
<dbReference type="Proteomes" id="UP001295684">
    <property type="component" value="Unassembled WGS sequence"/>
</dbReference>
<keyword evidence="1" id="KW-0175">Coiled coil</keyword>
<gene>
    <name evidence="3" type="ORF">ECRASSUSDP1_LOCUS28168</name>
</gene>
<dbReference type="AlphaFoldDB" id="A0AAD1Y6Z3"/>
<accession>A0AAD1Y6Z3</accession>
<feature type="coiled-coil region" evidence="1">
    <location>
        <begin position="541"/>
        <end position="674"/>
    </location>
</feature>
<sequence length="711" mass="82763">MKRVKSIKSNNNRSSSNLISNRTRQYQKYVNDQARRRNNAVDDYQRPTKSFGSGVSSRVKSRVNHGNESTNRISKALAPILNNPSQYSSRRGNQRSETGKIRGVKKQKYANRNRDIYEESSIDENYSGPKKVTRFDRNDISSMSVDDIINSAAMRRELQRRNTNQTTVRNDSPPTNDLGNYENGYSPQIYFRDDSTIQDYEAEPEPQTAPTPQAPSNEIIEQKVEEVLKRFMETSKIGSMQGSRESSLGRSMTAPEYWNMNQQYPVQSQFHNSFGSVQPMFHTTQDTSHQNNFTQLKKQVDDLQVSLTEKDAEIVWLNMKLQDEKRSASRATLNRDYSRGTLHRDPSRSSVLGIDSKIQENQIENLSRDKDKLEKRVKELELEKIKIEKSKDEIERERDQLKIQVSYLQNGSSGPSANVKLDVMLENKVTKQKLLEVKEDYGKLLNENLQYKERWEKESEVREEFKKSVEKHQNDVKKALKIHKANEVLAKQNLKLKNDMKELREQMESPEYQQFLKGAHSVSFADEGEGQPEFKCANYICVKNLTEKQELQDQVQTLKEEIDSLNVQLERTKTEGRTDEEIDLIEKLQKELDEANSNVIEMGNELNDKENTIETLNLEVNRLKEREEKLKNDVDKNRKLLTSEKEKNTKAQLNDEVQRQMESYLTQITLLQTEDEQKNALIQERNQEILTLNQLIEKLDPKGKKRKKFTK</sequence>
<comment type="caution">
    <text evidence="3">The sequence shown here is derived from an EMBL/GenBank/DDBJ whole genome shotgun (WGS) entry which is preliminary data.</text>
</comment>
<evidence type="ECO:0000256" key="1">
    <source>
        <dbReference type="SAM" id="Coils"/>
    </source>
</evidence>
<feature type="region of interest" description="Disordered" evidence="2">
    <location>
        <begin position="159"/>
        <end position="188"/>
    </location>
</feature>
<feature type="compositionally biased region" description="Polar residues" evidence="2">
    <location>
        <begin position="64"/>
        <end position="73"/>
    </location>
</feature>
<feature type="compositionally biased region" description="Polar residues" evidence="2">
    <location>
        <begin position="82"/>
        <end position="91"/>
    </location>
</feature>
<evidence type="ECO:0000313" key="4">
    <source>
        <dbReference type="Proteomes" id="UP001295684"/>
    </source>
</evidence>
<evidence type="ECO:0000256" key="2">
    <source>
        <dbReference type="SAM" id="MobiDB-lite"/>
    </source>
</evidence>
<organism evidence="3 4">
    <name type="scientific">Euplotes crassus</name>
    <dbReference type="NCBI Taxonomy" id="5936"/>
    <lineage>
        <taxon>Eukaryota</taxon>
        <taxon>Sar</taxon>
        <taxon>Alveolata</taxon>
        <taxon>Ciliophora</taxon>
        <taxon>Intramacronucleata</taxon>
        <taxon>Spirotrichea</taxon>
        <taxon>Hypotrichia</taxon>
        <taxon>Euplotida</taxon>
        <taxon>Euplotidae</taxon>
        <taxon>Moneuplotes</taxon>
    </lineage>
</organism>
<reference evidence="3" key="1">
    <citation type="submission" date="2023-07" db="EMBL/GenBank/DDBJ databases">
        <authorList>
            <consortium name="AG Swart"/>
            <person name="Singh M."/>
            <person name="Singh A."/>
            <person name="Seah K."/>
            <person name="Emmerich C."/>
        </authorList>
    </citation>
    <scope>NUCLEOTIDE SEQUENCE</scope>
    <source>
        <strain evidence="3">DP1</strain>
    </source>
</reference>
<proteinExistence type="predicted"/>
<keyword evidence="4" id="KW-1185">Reference proteome</keyword>